<accession>A0A364K225</accession>
<dbReference type="EMBL" id="QJKK01000011">
    <property type="protein sequence ID" value="RAL21983.1"/>
    <property type="molecule type" value="Genomic_DNA"/>
</dbReference>
<name>A0A364K225_9BACL</name>
<comment type="caution">
    <text evidence="1">The sequence shown here is derived from an EMBL/GenBank/DDBJ whole genome shotgun (WGS) entry which is preliminary data.</text>
</comment>
<dbReference type="OrthoDB" id="9810066at2"/>
<dbReference type="Gene3D" id="1.20.1440.30">
    <property type="entry name" value="Biosynthetic Protein domain"/>
    <property type="match status" value="1"/>
</dbReference>
<gene>
    <name evidence="1" type="ORF">DL897_15485</name>
</gene>
<sequence>MSKVPDSTFSSEDELVIQWIRNHARQLTTIDPRDPLTDLSEFASMLRGTKVVSFGETTRGARSSHQMQLIKHRFLRFLVEYLGFRSLVLEIDWTIGIRVDEYLRTGIGNLRAILSDIWEPLQTEEFLDAIQWMRSYNQQHPNDTIRVFGGYSQGVPIKAYEVVLDYVRSTASERLDELEVHYSVLRSSHMDHFSLSNAPKKEKLELINHAKQAYELVSDLPSCDNHSIAVQYARFIWGFYEQIDLDKLDLDQRFARNMILWHKHTGHKIVYWGGVAHVANNNIIPNRGYSVGSYLRKFFGSGYSSICLTFHHGSGLNPISPPSSEFVEFVLSKASMDTFLLDLRIEKPKSVQSWLRTPTKMRAIGPYYDPKKDPTHLKGLLSDWFDVIIHIQEITPAFRLV</sequence>
<dbReference type="Gene3D" id="3.30.1870.10">
    <property type="entry name" value="EreA-like, domain 2"/>
    <property type="match status" value="1"/>
</dbReference>
<dbReference type="Pfam" id="PF05139">
    <property type="entry name" value="Erythro_esteras"/>
    <property type="match status" value="1"/>
</dbReference>
<dbReference type="InterPro" id="IPR007815">
    <property type="entry name" value="Emycin_Estase"/>
</dbReference>
<evidence type="ECO:0000313" key="2">
    <source>
        <dbReference type="Proteomes" id="UP000251213"/>
    </source>
</evidence>
<dbReference type="PANTHER" id="PTHR31299:SF0">
    <property type="entry name" value="ESTERASE, PUTATIVE (AFU_ORTHOLOGUE AFUA_1G05850)-RELATED"/>
    <property type="match status" value="1"/>
</dbReference>
<organism evidence="1 2">
    <name type="scientific">Thermoflavimicrobium daqui</name>
    <dbReference type="NCBI Taxonomy" id="2137476"/>
    <lineage>
        <taxon>Bacteria</taxon>
        <taxon>Bacillati</taxon>
        <taxon>Bacillota</taxon>
        <taxon>Bacilli</taxon>
        <taxon>Bacillales</taxon>
        <taxon>Thermoactinomycetaceae</taxon>
        <taxon>Thermoflavimicrobium</taxon>
    </lineage>
</organism>
<evidence type="ECO:0008006" key="3">
    <source>
        <dbReference type="Google" id="ProtNLM"/>
    </source>
</evidence>
<dbReference type="RefSeq" id="WP_113660025.1">
    <property type="nucleotide sequence ID" value="NZ_KZ845673.1"/>
</dbReference>
<evidence type="ECO:0000313" key="1">
    <source>
        <dbReference type="EMBL" id="RAL21983.1"/>
    </source>
</evidence>
<dbReference type="CDD" id="cd14728">
    <property type="entry name" value="Ere-like"/>
    <property type="match status" value="1"/>
</dbReference>
<dbReference type="PANTHER" id="PTHR31299">
    <property type="entry name" value="ESTERASE, PUTATIVE (AFU_ORTHOLOGUE AFUA_1G05850)-RELATED"/>
    <property type="match status" value="1"/>
</dbReference>
<dbReference type="Gene3D" id="3.40.1660.10">
    <property type="entry name" value="EreA-like (biosynthetic domain)"/>
    <property type="match status" value="1"/>
</dbReference>
<dbReference type="SUPFAM" id="SSF159501">
    <property type="entry name" value="EreA/ChaN-like"/>
    <property type="match status" value="1"/>
</dbReference>
<proteinExistence type="predicted"/>
<reference evidence="1 2" key="2">
    <citation type="submission" date="2018-06" db="EMBL/GenBank/DDBJ databases">
        <authorList>
            <person name="Zhirakovskaya E."/>
        </authorList>
    </citation>
    <scope>NUCLEOTIDE SEQUENCE [LARGE SCALE GENOMIC DNA]</scope>
    <source>
        <strain evidence="1 2">FBKL4.011</strain>
    </source>
</reference>
<reference evidence="1 2" key="1">
    <citation type="submission" date="2018-06" db="EMBL/GenBank/DDBJ databases">
        <title>Thermoflavimicrobium daqus sp. nov., a thermophilic microbe isolated from Moutai-flavour Daqu.</title>
        <authorList>
            <person name="Wang X."/>
            <person name="Zhou H."/>
        </authorList>
    </citation>
    <scope>NUCLEOTIDE SEQUENCE [LARGE SCALE GENOMIC DNA]</scope>
    <source>
        <strain evidence="1 2">FBKL4.011</strain>
    </source>
</reference>
<dbReference type="GO" id="GO:0046677">
    <property type="term" value="P:response to antibiotic"/>
    <property type="evidence" value="ECO:0007669"/>
    <property type="project" value="InterPro"/>
</dbReference>
<protein>
    <recommendedName>
        <fullName evidence="3">Erythromycin esterase</fullName>
    </recommendedName>
</protein>
<keyword evidence="2" id="KW-1185">Reference proteome</keyword>
<dbReference type="AlphaFoldDB" id="A0A364K225"/>
<dbReference type="InterPro" id="IPR052036">
    <property type="entry name" value="Hydrolase/PRTase-associated"/>
</dbReference>
<dbReference type="Proteomes" id="UP000251213">
    <property type="component" value="Unassembled WGS sequence"/>
</dbReference>